<dbReference type="RefSeq" id="XP_013328619.1">
    <property type="nucleotide sequence ID" value="XM_013473165.1"/>
</dbReference>
<evidence type="ECO:0000313" key="3">
    <source>
        <dbReference type="EMBL" id="KKA22007.1"/>
    </source>
</evidence>
<evidence type="ECO:0000256" key="1">
    <source>
        <dbReference type="SAM" id="MobiDB-lite"/>
    </source>
</evidence>
<dbReference type="PANTHER" id="PTHR32019">
    <property type="entry name" value="R3H DOMAIN-CONTAINING PROTEIN 4"/>
    <property type="match status" value="1"/>
</dbReference>
<comment type="caution">
    <text evidence="3">The sequence shown here is derived from an EMBL/GenBank/DDBJ whole genome shotgun (WGS) entry which is preliminary data.</text>
</comment>
<evidence type="ECO:0000313" key="4">
    <source>
        <dbReference type="Proteomes" id="UP000053958"/>
    </source>
</evidence>
<dbReference type="AlphaFoldDB" id="A0A0F4YUQ1"/>
<feature type="region of interest" description="Disordered" evidence="1">
    <location>
        <begin position="1"/>
        <end position="24"/>
    </location>
</feature>
<keyword evidence="4" id="KW-1185">Reference proteome</keyword>
<dbReference type="GO" id="GO:0003676">
    <property type="term" value="F:nucleic acid binding"/>
    <property type="evidence" value="ECO:0007669"/>
    <property type="project" value="InterPro"/>
</dbReference>
<dbReference type="InterPro" id="IPR039629">
    <property type="entry name" value="R3HDM4"/>
</dbReference>
<organism evidence="3 4">
    <name type="scientific">Rasamsonia emersonii (strain ATCC 16479 / CBS 393.64 / IMI 116815)</name>
    <dbReference type="NCBI Taxonomy" id="1408163"/>
    <lineage>
        <taxon>Eukaryota</taxon>
        <taxon>Fungi</taxon>
        <taxon>Dikarya</taxon>
        <taxon>Ascomycota</taxon>
        <taxon>Pezizomycotina</taxon>
        <taxon>Eurotiomycetes</taxon>
        <taxon>Eurotiomycetidae</taxon>
        <taxon>Eurotiales</taxon>
        <taxon>Trichocomaceae</taxon>
        <taxon>Rasamsonia</taxon>
    </lineage>
</organism>
<dbReference type="OrthoDB" id="10256743at2759"/>
<proteinExistence type="predicted"/>
<dbReference type="Proteomes" id="UP000053958">
    <property type="component" value="Unassembled WGS sequence"/>
</dbReference>
<feature type="region of interest" description="Disordered" evidence="1">
    <location>
        <begin position="379"/>
        <end position="399"/>
    </location>
</feature>
<dbReference type="PANTHER" id="PTHR32019:SF2">
    <property type="entry name" value="R3H DOMAIN-CONTAINING PROTEIN 4"/>
    <property type="match status" value="1"/>
</dbReference>
<protein>
    <recommendedName>
        <fullName evidence="2">R3H-associated N-terminal domain-containing protein</fullName>
    </recommendedName>
</protein>
<dbReference type="STRING" id="1408163.A0A0F4YUQ1"/>
<feature type="compositionally biased region" description="Polar residues" evidence="1">
    <location>
        <begin position="7"/>
        <end position="23"/>
    </location>
</feature>
<evidence type="ECO:0000259" key="2">
    <source>
        <dbReference type="Pfam" id="PF13902"/>
    </source>
</evidence>
<feature type="compositionally biased region" description="Basic and acidic residues" evidence="1">
    <location>
        <begin position="213"/>
        <end position="224"/>
    </location>
</feature>
<feature type="region of interest" description="Disordered" evidence="1">
    <location>
        <begin position="41"/>
        <end position="64"/>
    </location>
</feature>
<sequence length="407" mass="46676">MAIHPSLPSQPSQSGHLTPQQAHAISRWTEEATASLQNLDISASGPDANAPEESGTPIRGTSVPLTIPLDDPIYQTDDTFNSRVKIVKDRPDTETHRVSSITYRRREPIRRDSLKRREALLKGKEGSRRRQRWENAHCATSILLSWKYHTDQRHNEDRLLNNPWAQPPSASDWLIQPTYPRHDTVPYYLATLWDAHYAHKEHGKGSRAARANKSKEDEKHQVPKDLRKTLKHARAARGLLQDLEEDIRRFVKQWSEKQLILREEGLEDAPTSSDSADSEDEIVFVGRNGQMHDSPERRRRLRRMKEEMNSRHERDGEKMVFESLANDRGAVFGRWLVHSIATYYGLYTWSVTVGDPPRRQAYVGFNPPSLRGREGQISFPPGSTMNCRGTTKIKPGDPLPKPLWMQL</sequence>
<dbReference type="EMBL" id="LASV01000160">
    <property type="protein sequence ID" value="KKA22007.1"/>
    <property type="molecule type" value="Genomic_DNA"/>
</dbReference>
<dbReference type="GeneID" id="25316246"/>
<feature type="region of interest" description="Disordered" evidence="1">
    <location>
        <begin position="203"/>
        <end position="224"/>
    </location>
</feature>
<name>A0A0F4YUQ1_RASE3</name>
<dbReference type="Pfam" id="PF13902">
    <property type="entry name" value="R3H-assoc"/>
    <property type="match status" value="1"/>
</dbReference>
<reference evidence="3 4" key="1">
    <citation type="submission" date="2015-04" db="EMBL/GenBank/DDBJ databases">
        <authorList>
            <person name="Heijne W.H."/>
            <person name="Fedorova N.D."/>
            <person name="Nierman W.C."/>
            <person name="Vollebregt A.W."/>
            <person name="Zhao Z."/>
            <person name="Wu L."/>
            <person name="Kumar M."/>
            <person name="Stam H."/>
            <person name="van den Berg M.A."/>
            <person name="Pel H.J."/>
        </authorList>
    </citation>
    <scope>NUCLEOTIDE SEQUENCE [LARGE SCALE GENOMIC DNA]</scope>
    <source>
        <strain evidence="3 4">CBS 393.64</strain>
    </source>
</reference>
<dbReference type="InterPro" id="IPR036867">
    <property type="entry name" value="R3H_dom_sf"/>
</dbReference>
<dbReference type="SUPFAM" id="SSF82708">
    <property type="entry name" value="R3H domain"/>
    <property type="match status" value="1"/>
</dbReference>
<dbReference type="InterPro" id="IPR025952">
    <property type="entry name" value="R3H-assoc_dom"/>
</dbReference>
<accession>A0A0F4YUQ1</accession>
<feature type="domain" description="R3H-associated N-terminal" evidence="2">
    <location>
        <begin position="106"/>
        <end position="232"/>
    </location>
</feature>
<gene>
    <name evidence="3" type="ORF">T310_3897</name>
</gene>